<dbReference type="OrthoDB" id="5070419at2759"/>
<evidence type="ECO:0000256" key="1">
    <source>
        <dbReference type="SAM" id="Phobius"/>
    </source>
</evidence>
<evidence type="ECO:0000313" key="2">
    <source>
        <dbReference type="EMBL" id="KAF7553543.1"/>
    </source>
</evidence>
<dbReference type="Pfam" id="PF14087">
    <property type="entry name" value="DUF4267"/>
    <property type="match status" value="1"/>
</dbReference>
<protein>
    <submittedName>
        <fullName evidence="2">Uncharacterized protein</fullName>
    </submittedName>
</protein>
<name>A0A9P5LJ87_9HYPO</name>
<feature type="transmembrane region" description="Helical" evidence="1">
    <location>
        <begin position="77"/>
        <end position="97"/>
    </location>
</feature>
<keyword evidence="1" id="KW-0472">Membrane</keyword>
<feature type="transmembrane region" description="Helical" evidence="1">
    <location>
        <begin position="6"/>
        <end position="24"/>
    </location>
</feature>
<dbReference type="AlphaFoldDB" id="A0A9P5LJ87"/>
<dbReference type="Proteomes" id="UP000722485">
    <property type="component" value="Unassembled WGS sequence"/>
</dbReference>
<proteinExistence type="predicted"/>
<gene>
    <name evidence="2" type="ORF">G7Z17_g3570</name>
</gene>
<organism evidence="2 3">
    <name type="scientific">Cylindrodendrum hubeiense</name>
    <dbReference type="NCBI Taxonomy" id="595255"/>
    <lineage>
        <taxon>Eukaryota</taxon>
        <taxon>Fungi</taxon>
        <taxon>Dikarya</taxon>
        <taxon>Ascomycota</taxon>
        <taxon>Pezizomycotina</taxon>
        <taxon>Sordariomycetes</taxon>
        <taxon>Hypocreomycetidae</taxon>
        <taxon>Hypocreales</taxon>
        <taxon>Nectriaceae</taxon>
        <taxon>Cylindrodendrum</taxon>
    </lineage>
</organism>
<feature type="transmembrane region" description="Helical" evidence="1">
    <location>
        <begin position="109"/>
        <end position="129"/>
    </location>
</feature>
<dbReference type="EMBL" id="JAANBB010000044">
    <property type="protein sequence ID" value="KAF7553543.1"/>
    <property type="molecule type" value="Genomic_DNA"/>
</dbReference>
<accession>A0A9P5LJ87</accession>
<evidence type="ECO:0000313" key="3">
    <source>
        <dbReference type="Proteomes" id="UP000722485"/>
    </source>
</evidence>
<reference evidence="2" key="1">
    <citation type="submission" date="2020-03" db="EMBL/GenBank/DDBJ databases">
        <title>Draft Genome Sequence of Cylindrodendrum hubeiense.</title>
        <authorList>
            <person name="Buettner E."/>
            <person name="Kellner H."/>
        </authorList>
    </citation>
    <scope>NUCLEOTIDE SEQUENCE</scope>
    <source>
        <strain evidence="2">IHI 201604</strain>
    </source>
</reference>
<dbReference type="InterPro" id="IPR025363">
    <property type="entry name" value="DUF4267"/>
</dbReference>
<keyword evidence="3" id="KW-1185">Reference proteome</keyword>
<keyword evidence="1" id="KW-1133">Transmembrane helix</keyword>
<sequence length="130" mass="13879">MNRFSLLPAYMVGFPLVFTGLFALRNPLAAHSLFGVPSPSPPATTTKISPFVYAKAVRDVALGLTCLGLQSQGNENGVTAILAGAMFVGLGDGWIVWCFGGEELRRKAWGHWVPTVVVLAPLVVIRLLAD</sequence>
<comment type="caution">
    <text evidence="2">The sequence shown here is derived from an EMBL/GenBank/DDBJ whole genome shotgun (WGS) entry which is preliminary data.</text>
</comment>
<keyword evidence="1" id="KW-0812">Transmembrane</keyword>